<name>A0A5A7V9K8_CUCMM</name>
<evidence type="ECO:0000313" key="2">
    <source>
        <dbReference type="EMBL" id="KAA0063914.1"/>
    </source>
</evidence>
<dbReference type="Proteomes" id="UP000321393">
    <property type="component" value="Unassembled WGS sequence"/>
</dbReference>
<dbReference type="STRING" id="1194695.A0A5A7V9K8"/>
<comment type="caution">
    <text evidence="2">The sequence shown here is derived from an EMBL/GenBank/DDBJ whole genome shotgun (WGS) entry which is preliminary data.</text>
</comment>
<protein>
    <submittedName>
        <fullName evidence="2">Retrovirus-related Pol polyprotein from transposon TNT 1-94</fullName>
    </submittedName>
</protein>
<dbReference type="Pfam" id="PF07727">
    <property type="entry name" value="RVT_2"/>
    <property type="match status" value="1"/>
</dbReference>
<accession>A0A5A7V9K8</accession>
<reference evidence="4 5" key="1">
    <citation type="submission" date="2019-08" db="EMBL/GenBank/DDBJ databases">
        <title>Draft genome sequences of two oriental melons (Cucumis melo L. var makuwa).</title>
        <authorList>
            <person name="Kwon S.-Y."/>
        </authorList>
    </citation>
    <scope>NUCLEOTIDE SEQUENCE [LARGE SCALE GENOMIC DNA]</scope>
    <source>
        <strain evidence="5">cv. Chang Bougi</strain>
        <strain evidence="4">cv. SW 3</strain>
        <tissue evidence="2">Leaf</tissue>
    </source>
</reference>
<organism evidence="2 4">
    <name type="scientific">Cucumis melo var. makuwa</name>
    <name type="common">Oriental melon</name>
    <dbReference type="NCBI Taxonomy" id="1194695"/>
    <lineage>
        <taxon>Eukaryota</taxon>
        <taxon>Viridiplantae</taxon>
        <taxon>Streptophyta</taxon>
        <taxon>Embryophyta</taxon>
        <taxon>Tracheophyta</taxon>
        <taxon>Spermatophyta</taxon>
        <taxon>Magnoliopsida</taxon>
        <taxon>eudicotyledons</taxon>
        <taxon>Gunneridae</taxon>
        <taxon>Pentapetalae</taxon>
        <taxon>rosids</taxon>
        <taxon>fabids</taxon>
        <taxon>Cucurbitales</taxon>
        <taxon>Cucurbitaceae</taxon>
        <taxon>Benincaseae</taxon>
        <taxon>Cucumis</taxon>
    </lineage>
</organism>
<evidence type="ECO:0000259" key="1">
    <source>
        <dbReference type="Pfam" id="PF07727"/>
    </source>
</evidence>
<dbReference type="AlphaFoldDB" id="A0A5A7V9K8"/>
<evidence type="ECO:0000313" key="5">
    <source>
        <dbReference type="Proteomes" id="UP000321947"/>
    </source>
</evidence>
<dbReference type="EMBL" id="SSTD01010850">
    <property type="protein sequence ID" value="TYK11318.1"/>
    <property type="molecule type" value="Genomic_DNA"/>
</dbReference>
<proteinExistence type="predicted"/>
<gene>
    <name evidence="3" type="ORF">E5676_scaffold1827G00390</name>
    <name evidence="2" type="ORF">E6C27_scaffold616G00410</name>
</gene>
<evidence type="ECO:0000313" key="3">
    <source>
        <dbReference type="EMBL" id="TYK11318.1"/>
    </source>
</evidence>
<dbReference type="OrthoDB" id="1193898at2759"/>
<sequence>MRVIVPPSRYTKNNYVSLVLNATMVPSDQEQTTFEEAISCPEAKSWIEAMSVEMQSLSVNETWSLAPFPKGRKPIASKWIYKLKEGVSSDKKPRYKARLVAKDFT</sequence>
<dbReference type="EMBL" id="SSTE01002041">
    <property type="protein sequence ID" value="KAA0063914.1"/>
    <property type="molecule type" value="Genomic_DNA"/>
</dbReference>
<dbReference type="Proteomes" id="UP000321947">
    <property type="component" value="Unassembled WGS sequence"/>
</dbReference>
<feature type="domain" description="Reverse transcriptase Ty1/copia-type" evidence="1">
    <location>
        <begin position="60"/>
        <end position="104"/>
    </location>
</feature>
<dbReference type="InterPro" id="IPR013103">
    <property type="entry name" value="RVT_2"/>
</dbReference>
<evidence type="ECO:0000313" key="4">
    <source>
        <dbReference type="Proteomes" id="UP000321393"/>
    </source>
</evidence>